<proteinExistence type="predicted"/>
<evidence type="ECO:0000313" key="1">
    <source>
        <dbReference type="EMBL" id="KAK1139234.1"/>
    </source>
</evidence>
<accession>A0ACC3ANP5</accession>
<evidence type="ECO:0000313" key="2">
    <source>
        <dbReference type="Proteomes" id="UP001177260"/>
    </source>
</evidence>
<sequence>MPDLISDEGYRTLKPVPQEHFGVANELGVQGRLVSNALHPVGELASLLNLGVRFGHSQYGVNRVLVEAKKEAKRKRGEMQTAAGDKLVPDLVIVNTKTHVIRGVGEAKTYWKFGPGKNQSSKQFIAQKIGKADLWYL</sequence>
<dbReference type="EMBL" id="JAOPJF010000113">
    <property type="protein sequence ID" value="KAK1139234.1"/>
    <property type="molecule type" value="Genomic_DNA"/>
</dbReference>
<organism evidence="1 2">
    <name type="scientific">Aspergillus melleus</name>
    <dbReference type="NCBI Taxonomy" id="138277"/>
    <lineage>
        <taxon>Eukaryota</taxon>
        <taxon>Fungi</taxon>
        <taxon>Dikarya</taxon>
        <taxon>Ascomycota</taxon>
        <taxon>Pezizomycotina</taxon>
        <taxon>Eurotiomycetes</taxon>
        <taxon>Eurotiomycetidae</taxon>
        <taxon>Eurotiales</taxon>
        <taxon>Aspergillaceae</taxon>
        <taxon>Aspergillus</taxon>
        <taxon>Aspergillus subgen. Circumdati</taxon>
    </lineage>
</organism>
<comment type="caution">
    <text evidence="1">The sequence shown here is derived from an EMBL/GenBank/DDBJ whole genome shotgun (WGS) entry which is preliminary data.</text>
</comment>
<keyword evidence="2" id="KW-1185">Reference proteome</keyword>
<protein>
    <submittedName>
        <fullName evidence="1">Uncharacterized protein</fullName>
    </submittedName>
</protein>
<name>A0ACC3ANP5_9EURO</name>
<gene>
    <name evidence="1" type="ORF">N8T08_001164</name>
</gene>
<reference evidence="1 2" key="1">
    <citation type="journal article" date="2023" name="ACS Omega">
        <title>Identification of the Neoaspergillic Acid Biosynthesis Gene Cluster by Establishing an In Vitro CRISPR-Ribonucleoprotein Genetic System in Aspergillus melleus.</title>
        <authorList>
            <person name="Yuan B."/>
            <person name="Grau M.F."/>
            <person name="Murata R.M."/>
            <person name="Torok T."/>
            <person name="Venkateswaran K."/>
            <person name="Stajich J.E."/>
            <person name="Wang C.C.C."/>
        </authorList>
    </citation>
    <scope>NUCLEOTIDE SEQUENCE [LARGE SCALE GENOMIC DNA]</scope>
    <source>
        <strain evidence="1 2">IMV 1140</strain>
    </source>
</reference>
<dbReference type="Proteomes" id="UP001177260">
    <property type="component" value="Unassembled WGS sequence"/>
</dbReference>